<evidence type="ECO:0000256" key="2">
    <source>
        <dbReference type="ARBA" id="ARBA00023015"/>
    </source>
</evidence>
<dbReference type="SUPFAM" id="SSF53850">
    <property type="entry name" value="Periplasmic binding protein-like II"/>
    <property type="match status" value="1"/>
</dbReference>
<dbReference type="PROSITE" id="PS50931">
    <property type="entry name" value="HTH_LYSR"/>
    <property type="match status" value="1"/>
</dbReference>
<dbReference type="AlphaFoldDB" id="A0A455SEQ8"/>
<keyword evidence="4" id="KW-0804">Transcription</keyword>
<sequence>MNFNHLLIFQKVAEHRHFTRAAEDLYISQPAVSKQIRELEKSLGLSLFSQIGRKIYLTEAGEILYDYARRIFALTDEVETHLAEMRDLERGRLALGASTTIGIYLLPEVLGQYRACYPRIELSLDIANADLIQSHLLNNLVELALVEGSVTHPELTSEVWQADELVLIAAPESPLAQREALSLHDILEAPFLVREQGSGTREAFEAALTERNLPPVTPFMELGSTEAIKKAVAAGLGISFVSTHTIQLEVAAGLLHIVPLRDFQLVRQLYIAYPRQRRLSRASRAFLALLQRDLQHELL</sequence>
<dbReference type="Pfam" id="PF00126">
    <property type="entry name" value="HTH_1"/>
    <property type="match status" value="1"/>
</dbReference>
<gene>
    <name evidence="6" type="ORF">KTC_07410</name>
</gene>
<evidence type="ECO:0000256" key="1">
    <source>
        <dbReference type="ARBA" id="ARBA00009437"/>
    </source>
</evidence>
<dbReference type="InterPro" id="IPR000847">
    <property type="entry name" value="LysR_HTH_N"/>
</dbReference>
<accession>A0A455SEQ8</accession>
<reference evidence="6" key="1">
    <citation type="submission" date="2018-12" db="EMBL/GenBank/DDBJ databases">
        <title>Novel natural products biosynthetic potential of the class Ktedonobacteria.</title>
        <authorList>
            <person name="Zheng Y."/>
            <person name="Saitou A."/>
            <person name="Wang C.M."/>
            <person name="Toyoda A."/>
            <person name="Minakuchi Y."/>
            <person name="Sekiguchi Y."/>
            <person name="Ueda K."/>
            <person name="Takano H."/>
            <person name="Sakai Y."/>
            <person name="Yokota A."/>
            <person name="Yabe S."/>
        </authorList>
    </citation>
    <scope>NUCLEOTIDE SEQUENCE</scope>
    <source>
        <strain evidence="6">COM3</strain>
    </source>
</reference>
<dbReference type="InterPro" id="IPR005119">
    <property type="entry name" value="LysR_subst-bd"/>
</dbReference>
<dbReference type="Pfam" id="PF03466">
    <property type="entry name" value="LysR_substrate"/>
    <property type="match status" value="1"/>
</dbReference>
<dbReference type="Gene3D" id="3.40.190.290">
    <property type="match status" value="1"/>
</dbReference>
<evidence type="ECO:0000313" key="6">
    <source>
        <dbReference type="EMBL" id="BBH85990.1"/>
    </source>
</evidence>
<dbReference type="SUPFAM" id="SSF46785">
    <property type="entry name" value="Winged helix' DNA-binding domain"/>
    <property type="match status" value="1"/>
</dbReference>
<dbReference type="InterPro" id="IPR036388">
    <property type="entry name" value="WH-like_DNA-bd_sf"/>
</dbReference>
<evidence type="ECO:0000256" key="4">
    <source>
        <dbReference type="ARBA" id="ARBA00023163"/>
    </source>
</evidence>
<dbReference type="CDD" id="cd08420">
    <property type="entry name" value="PBP2_CysL_like"/>
    <property type="match status" value="1"/>
</dbReference>
<dbReference type="GO" id="GO:0000976">
    <property type="term" value="F:transcription cis-regulatory region binding"/>
    <property type="evidence" value="ECO:0007669"/>
    <property type="project" value="TreeGrafter"/>
</dbReference>
<proteinExistence type="inferred from homology"/>
<dbReference type="Gene3D" id="1.10.10.10">
    <property type="entry name" value="Winged helix-like DNA-binding domain superfamily/Winged helix DNA-binding domain"/>
    <property type="match status" value="1"/>
</dbReference>
<dbReference type="GO" id="GO:0003700">
    <property type="term" value="F:DNA-binding transcription factor activity"/>
    <property type="evidence" value="ECO:0007669"/>
    <property type="project" value="InterPro"/>
</dbReference>
<keyword evidence="2" id="KW-0805">Transcription regulation</keyword>
<dbReference type="PANTHER" id="PTHR30126">
    <property type="entry name" value="HTH-TYPE TRANSCRIPTIONAL REGULATOR"/>
    <property type="match status" value="1"/>
</dbReference>
<name>A0A455SEQ8_9CHLR</name>
<keyword evidence="3" id="KW-0238">DNA-binding</keyword>
<organism evidence="6">
    <name type="scientific">Thermosporothrix sp. COM3</name>
    <dbReference type="NCBI Taxonomy" id="2490863"/>
    <lineage>
        <taxon>Bacteria</taxon>
        <taxon>Bacillati</taxon>
        <taxon>Chloroflexota</taxon>
        <taxon>Ktedonobacteria</taxon>
        <taxon>Ktedonobacterales</taxon>
        <taxon>Thermosporotrichaceae</taxon>
        <taxon>Thermosporothrix</taxon>
    </lineage>
</organism>
<comment type="similarity">
    <text evidence="1">Belongs to the LysR transcriptional regulatory family.</text>
</comment>
<dbReference type="PANTHER" id="PTHR30126:SF39">
    <property type="entry name" value="HTH-TYPE TRANSCRIPTIONAL REGULATOR CYSL"/>
    <property type="match status" value="1"/>
</dbReference>
<protein>
    <submittedName>
        <fullName evidence="6">LysR family transcriptional regulator</fullName>
    </submittedName>
</protein>
<feature type="domain" description="HTH lysR-type" evidence="5">
    <location>
        <begin position="1"/>
        <end position="58"/>
    </location>
</feature>
<evidence type="ECO:0000259" key="5">
    <source>
        <dbReference type="PROSITE" id="PS50931"/>
    </source>
</evidence>
<dbReference type="FunFam" id="1.10.10.10:FF:000001">
    <property type="entry name" value="LysR family transcriptional regulator"/>
    <property type="match status" value="1"/>
</dbReference>
<evidence type="ECO:0000256" key="3">
    <source>
        <dbReference type="ARBA" id="ARBA00023125"/>
    </source>
</evidence>
<dbReference type="PRINTS" id="PR00039">
    <property type="entry name" value="HTHLYSR"/>
</dbReference>
<dbReference type="InterPro" id="IPR036390">
    <property type="entry name" value="WH_DNA-bd_sf"/>
</dbReference>
<dbReference type="EMBL" id="AP019376">
    <property type="protein sequence ID" value="BBH85990.1"/>
    <property type="molecule type" value="Genomic_DNA"/>
</dbReference>